<proteinExistence type="predicted"/>
<name>A0AAW9FCZ2_9HYPH</name>
<comment type="caution">
    <text evidence="2">The sequence shown here is derived from an EMBL/GenBank/DDBJ whole genome shotgun (WGS) entry which is preliminary data.</text>
</comment>
<dbReference type="Pfam" id="PF14354">
    <property type="entry name" value="Lar_restr_allev"/>
    <property type="match status" value="1"/>
</dbReference>
<dbReference type="AlphaFoldDB" id="A0AAW9FCZ2"/>
<organism evidence="2">
    <name type="scientific">Agrobacterium rosae</name>
    <dbReference type="NCBI Taxonomy" id="1972867"/>
    <lineage>
        <taxon>Bacteria</taxon>
        <taxon>Pseudomonadati</taxon>
        <taxon>Pseudomonadota</taxon>
        <taxon>Alphaproteobacteria</taxon>
        <taxon>Hyphomicrobiales</taxon>
        <taxon>Rhizobiaceae</taxon>
        <taxon>Rhizobium/Agrobacterium group</taxon>
        <taxon>Agrobacterium</taxon>
    </lineage>
</organism>
<dbReference type="EMBL" id="JAVRAF010000001">
    <property type="protein sequence ID" value="MDX8301462.1"/>
    <property type="molecule type" value="Genomic_DNA"/>
</dbReference>
<sequence>MSQLLLQPCPFCGGEPKIMHCGAGTYMIQCLGCKATTDDGGETRVSANWNRRSPAVSPPQGLGDEGKLTPEAAWTYLCETPDITSPEEYPDHALITFEQLRSYMEGAMPVEANDSTKGAEASFTEYFIRNYPGPNTVIYDPKWHAPKIFRAAAYALSAQVRDVAEKGAGNPEETSLYRKVNAALDAAHKACFNHPDRGPIGMSHGAFSGVNFALGVVADLEKENEYLRAKLAAEPATKQEGGA</sequence>
<reference evidence="2" key="1">
    <citation type="journal article" date="2023" name="Phytobiomes J">
        <title>Deciphering the key players within the bacterial microbiota associated with aerial crown gall tumors on rhododendron: Insights into the gallobiome.</title>
        <authorList>
            <person name="Kuzmanovic N."/>
            <person name="Nesme J."/>
            <person name="Wolf J."/>
            <person name="Neumann-Schaal M."/>
            <person name="Petersen J."/>
            <person name="Fernandez-Gnecco G."/>
            <person name="Sproeer C."/>
            <person name="Bunk B."/>
            <person name="Overmann J."/>
            <person name="Sorensen S.J."/>
            <person name="Idczak E."/>
            <person name="Smalla K."/>
        </authorList>
    </citation>
    <scope>NUCLEOTIDE SEQUENCE</scope>
    <source>
        <strain evidence="2">Rho-11.1</strain>
    </source>
</reference>
<gene>
    <name evidence="2" type="ORF">RMR22_04345</name>
</gene>
<evidence type="ECO:0000256" key="1">
    <source>
        <dbReference type="SAM" id="MobiDB-lite"/>
    </source>
</evidence>
<feature type="region of interest" description="Disordered" evidence="1">
    <location>
        <begin position="44"/>
        <end position="64"/>
    </location>
</feature>
<protein>
    <submittedName>
        <fullName evidence="2">Lar family restriction alleviation protein</fullName>
    </submittedName>
</protein>
<evidence type="ECO:0000313" key="2">
    <source>
        <dbReference type="EMBL" id="MDX8301462.1"/>
    </source>
</evidence>
<accession>A0AAW9FCZ2</accession>
<dbReference type="RefSeq" id="WP_320202443.1">
    <property type="nucleotide sequence ID" value="NZ_CP192781.1"/>
</dbReference>